<dbReference type="CDD" id="cd06267">
    <property type="entry name" value="PBP1_LacI_sugar_binding-like"/>
    <property type="match status" value="1"/>
</dbReference>
<keyword evidence="6" id="KW-1185">Reference proteome</keyword>
<dbReference type="InterPro" id="IPR028082">
    <property type="entry name" value="Peripla_BP_I"/>
</dbReference>
<comment type="caution">
    <text evidence="5">The sequence shown here is derived from an EMBL/GenBank/DDBJ whole genome shotgun (WGS) entry which is preliminary data.</text>
</comment>
<accession>A0ABS8DK47</accession>
<dbReference type="Pfam" id="PF00532">
    <property type="entry name" value="Peripla_BP_1"/>
    <property type="match status" value="1"/>
</dbReference>
<keyword evidence="1" id="KW-0805">Transcription regulation</keyword>
<dbReference type="SUPFAM" id="SSF47413">
    <property type="entry name" value="lambda repressor-like DNA-binding domains"/>
    <property type="match status" value="1"/>
</dbReference>
<proteinExistence type="predicted"/>
<evidence type="ECO:0000259" key="4">
    <source>
        <dbReference type="PROSITE" id="PS50932"/>
    </source>
</evidence>
<evidence type="ECO:0000313" key="6">
    <source>
        <dbReference type="Proteomes" id="UP001299546"/>
    </source>
</evidence>
<dbReference type="PROSITE" id="PS50932">
    <property type="entry name" value="HTH_LACI_2"/>
    <property type="match status" value="1"/>
</dbReference>
<dbReference type="PROSITE" id="PS00356">
    <property type="entry name" value="HTH_LACI_1"/>
    <property type="match status" value="1"/>
</dbReference>
<dbReference type="PANTHER" id="PTHR30146">
    <property type="entry name" value="LACI-RELATED TRANSCRIPTIONAL REPRESSOR"/>
    <property type="match status" value="1"/>
</dbReference>
<gene>
    <name evidence="5" type="ORF">LIZ65_16140</name>
</gene>
<keyword evidence="3" id="KW-0804">Transcription</keyword>
<reference evidence="5 6" key="1">
    <citation type="submission" date="2021-10" db="EMBL/GenBank/DDBJ databases">
        <title>Collection of gut derived symbiotic bacterial strains cultured from healthy donors.</title>
        <authorList>
            <person name="Lin H."/>
            <person name="Littmann E."/>
            <person name="Kohout C."/>
            <person name="Pamer E.G."/>
        </authorList>
    </citation>
    <scope>NUCLEOTIDE SEQUENCE [LARGE SCALE GENOMIC DNA]</scope>
    <source>
        <strain evidence="5 6">DFI.1.165</strain>
    </source>
</reference>
<feature type="domain" description="HTH lacI-type" evidence="4">
    <location>
        <begin position="4"/>
        <end position="58"/>
    </location>
</feature>
<evidence type="ECO:0000256" key="3">
    <source>
        <dbReference type="ARBA" id="ARBA00023163"/>
    </source>
</evidence>
<dbReference type="PANTHER" id="PTHR30146:SF109">
    <property type="entry name" value="HTH-TYPE TRANSCRIPTIONAL REGULATOR GALS"/>
    <property type="match status" value="1"/>
</dbReference>
<evidence type="ECO:0000256" key="1">
    <source>
        <dbReference type="ARBA" id="ARBA00023015"/>
    </source>
</evidence>
<sequence length="334" mass="37504">MKNATISDIAKRAEVSKATVSRVLNSPEKVEQGTRLKIEQIMKELSYTPSATARNLSKQVSSTVGVIVPEISNSFFGELFSGIEEIVNKNDLSLLYCSNDDDEEKDMTALALMDTQRVRGVLYVPAVNYEAVGKRKEIERMLAALKCPVICIDRDIGLPFDTVHFDDKSALRQTVVTLAEKGCSRIAIINGNNRSNVLASERYEGYLEGLKEAGLPLDTSLVFHGEYHRGYAYETTKQLLKRKEQPDAVITCNNSLGRGYLQAVYEMGRQNTYTHVSLDRIEMLDILGISHNYIERDSFELGRRAAELLVGRIAFPERETQNILLEAPLIRETF</sequence>
<dbReference type="Pfam" id="PF00356">
    <property type="entry name" value="LacI"/>
    <property type="match status" value="1"/>
</dbReference>
<dbReference type="Gene3D" id="1.10.260.40">
    <property type="entry name" value="lambda repressor-like DNA-binding domains"/>
    <property type="match status" value="1"/>
</dbReference>
<organism evidence="5 6">
    <name type="scientific">Bariatricus massiliensis</name>
    <dbReference type="NCBI Taxonomy" id="1745713"/>
    <lineage>
        <taxon>Bacteria</taxon>
        <taxon>Bacillati</taxon>
        <taxon>Bacillota</taxon>
        <taxon>Clostridia</taxon>
        <taxon>Lachnospirales</taxon>
        <taxon>Lachnospiraceae</taxon>
        <taxon>Bariatricus</taxon>
    </lineage>
</organism>
<evidence type="ECO:0000256" key="2">
    <source>
        <dbReference type="ARBA" id="ARBA00023125"/>
    </source>
</evidence>
<dbReference type="SMART" id="SM00354">
    <property type="entry name" value="HTH_LACI"/>
    <property type="match status" value="1"/>
</dbReference>
<protein>
    <submittedName>
        <fullName evidence="5">LacI family transcriptional regulator</fullName>
    </submittedName>
</protein>
<dbReference type="RefSeq" id="WP_066738212.1">
    <property type="nucleotide sequence ID" value="NZ_JAJCIQ010000015.1"/>
</dbReference>
<dbReference type="Proteomes" id="UP001299546">
    <property type="component" value="Unassembled WGS sequence"/>
</dbReference>
<dbReference type="CDD" id="cd01392">
    <property type="entry name" value="HTH_LacI"/>
    <property type="match status" value="1"/>
</dbReference>
<name>A0ABS8DK47_9FIRM</name>
<dbReference type="InterPro" id="IPR010982">
    <property type="entry name" value="Lambda_DNA-bd_dom_sf"/>
</dbReference>
<dbReference type="InterPro" id="IPR001761">
    <property type="entry name" value="Peripla_BP/Lac1_sug-bd_dom"/>
</dbReference>
<dbReference type="EMBL" id="JAJCIS010000015">
    <property type="protein sequence ID" value="MCB7388818.1"/>
    <property type="molecule type" value="Genomic_DNA"/>
</dbReference>
<evidence type="ECO:0000313" key="5">
    <source>
        <dbReference type="EMBL" id="MCB7388818.1"/>
    </source>
</evidence>
<dbReference type="SUPFAM" id="SSF53822">
    <property type="entry name" value="Periplasmic binding protein-like I"/>
    <property type="match status" value="1"/>
</dbReference>
<dbReference type="PRINTS" id="PR00036">
    <property type="entry name" value="HTHLACI"/>
</dbReference>
<dbReference type="InterPro" id="IPR000843">
    <property type="entry name" value="HTH_LacI"/>
</dbReference>
<keyword evidence="2" id="KW-0238">DNA-binding</keyword>
<dbReference type="Gene3D" id="3.40.50.2300">
    <property type="match status" value="2"/>
</dbReference>